<feature type="domain" description="Reverse transcriptase" evidence="1">
    <location>
        <begin position="120"/>
        <end position="176"/>
    </location>
</feature>
<evidence type="ECO:0000313" key="3">
    <source>
        <dbReference type="Proteomes" id="UP000265520"/>
    </source>
</evidence>
<feature type="non-terminal residue" evidence="2">
    <location>
        <position position="1"/>
    </location>
</feature>
<keyword evidence="2" id="KW-0695">RNA-directed DNA polymerase</keyword>
<keyword evidence="3" id="KW-1185">Reference proteome</keyword>
<proteinExistence type="predicted"/>
<dbReference type="PANTHER" id="PTHR19446">
    <property type="entry name" value="REVERSE TRANSCRIPTASES"/>
    <property type="match status" value="1"/>
</dbReference>
<dbReference type="SUPFAM" id="SSF56672">
    <property type="entry name" value="DNA/RNA polymerases"/>
    <property type="match status" value="1"/>
</dbReference>
<organism evidence="2 3">
    <name type="scientific">Trifolium medium</name>
    <dbReference type="NCBI Taxonomy" id="97028"/>
    <lineage>
        <taxon>Eukaryota</taxon>
        <taxon>Viridiplantae</taxon>
        <taxon>Streptophyta</taxon>
        <taxon>Embryophyta</taxon>
        <taxon>Tracheophyta</taxon>
        <taxon>Spermatophyta</taxon>
        <taxon>Magnoliopsida</taxon>
        <taxon>eudicotyledons</taxon>
        <taxon>Gunneridae</taxon>
        <taxon>Pentapetalae</taxon>
        <taxon>rosids</taxon>
        <taxon>fabids</taxon>
        <taxon>Fabales</taxon>
        <taxon>Fabaceae</taxon>
        <taxon>Papilionoideae</taxon>
        <taxon>50 kb inversion clade</taxon>
        <taxon>NPAAA clade</taxon>
        <taxon>Hologalegina</taxon>
        <taxon>IRL clade</taxon>
        <taxon>Trifolieae</taxon>
        <taxon>Trifolium</taxon>
    </lineage>
</organism>
<dbReference type="Proteomes" id="UP000265520">
    <property type="component" value="Unassembled WGS sequence"/>
</dbReference>
<evidence type="ECO:0000313" key="2">
    <source>
        <dbReference type="EMBL" id="MCI13441.1"/>
    </source>
</evidence>
<dbReference type="InterPro" id="IPR043502">
    <property type="entry name" value="DNA/RNA_pol_sf"/>
</dbReference>
<evidence type="ECO:0000259" key="1">
    <source>
        <dbReference type="Pfam" id="PF00078"/>
    </source>
</evidence>
<name>A0A392PMW9_9FABA</name>
<comment type="caution">
    <text evidence="2">The sequence shown here is derived from an EMBL/GenBank/DDBJ whole genome shotgun (WGS) entry which is preliminary data.</text>
</comment>
<reference evidence="2 3" key="1">
    <citation type="journal article" date="2018" name="Front. Plant Sci.">
        <title>Red Clover (Trifolium pratense) and Zigzag Clover (T. medium) - A Picture of Genomic Similarities and Differences.</title>
        <authorList>
            <person name="Dluhosova J."/>
            <person name="Istvanek J."/>
            <person name="Nedelnik J."/>
            <person name="Repkova J."/>
        </authorList>
    </citation>
    <scope>NUCLEOTIDE SEQUENCE [LARGE SCALE GENOMIC DNA]</scope>
    <source>
        <strain evidence="3">cv. 10/8</strain>
        <tissue evidence="2">Leaf</tissue>
    </source>
</reference>
<keyword evidence="2" id="KW-0808">Transferase</keyword>
<dbReference type="AlphaFoldDB" id="A0A392PMW9"/>
<dbReference type="Pfam" id="PF00078">
    <property type="entry name" value="RVT_1"/>
    <property type="match status" value="1"/>
</dbReference>
<keyword evidence="2" id="KW-0548">Nucleotidyltransferase</keyword>
<protein>
    <submittedName>
        <fullName evidence="2">RNA-directed DNA polymerase (Reverse transcriptase)</fullName>
    </submittedName>
</protein>
<accession>A0A392PMW9</accession>
<dbReference type="EMBL" id="LXQA010088250">
    <property type="protein sequence ID" value="MCI13441.1"/>
    <property type="molecule type" value="Genomic_DNA"/>
</dbReference>
<dbReference type="InterPro" id="IPR000477">
    <property type="entry name" value="RT_dom"/>
</dbReference>
<sequence>LSSGEWCTDPDIMKTEALNFFKDLFCNNQAVSNGVNDDGISALDETAMAELAKPVTKKEVFDALMSMKSYKAPGPDGFQPIFFKLFWKDIGDDLWNFVKLAFENGMYDKQVSETLIVLLPKGDNQVTFKDFRPISLCNVIYKLISKIIVSRLRPFLDGIISPLQNSFIPGRSTKDNAIVLQEIL</sequence>
<dbReference type="GO" id="GO:0003964">
    <property type="term" value="F:RNA-directed DNA polymerase activity"/>
    <property type="evidence" value="ECO:0007669"/>
    <property type="project" value="UniProtKB-KW"/>
</dbReference>